<sequence>MEKYRFDDRVAIVTGAGRGIGRAYAKLLGQLGAKVVVNDLGGAMDGSGADSRPAQLVATEINEAGGTAIADTSDISTVAGGSAPVEAALEHFGRIDVVVNNAGNVRFAGLPEIDVDIMESLLSVHVKGAFNTIRAAWPHMLEQNYGRIVITSSIGMFGLPDNLAYATAKSAVLGMARSMTQSAGDKDIKINVILPNAMTRMAGGESEGMDTLREEGRNTTDIMDPELVAPMVGYLANEVCDVSGEAYLAGGGRFAHLFVGVTDGYLPPDPYSATVEDVVANLDRIKDRSGFYVPTSLLDCVGHYMAHRAGENNE</sequence>
<organism evidence="4 5">
    <name type="scientific">Nocardia jiangxiensis</name>
    <dbReference type="NCBI Taxonomy" id="282685"/>
    <lineage>
        <taxon>Bacteria</taxon>
        <taxon>Bacillati</taxon>
        <taxon>Actinomycetota</taxon>
        <taxon>Actinomycetes</taxon>
        <taxon>Mycobacteriales</taxon>
        <taxon>Nocardiaceae</taxon>
        <taxon>Nocardia</taxon>
    </lineage>
</organism>
<protein>
    <submittedName>
        <fullName evidence="4">SDR family NAD(P)-dependent oxidoreductase</fullName>
    </submittedName>
</protein>
<comment type="caution">
    <text evidence="4">The sequence shown here is derived from an EMBL/GenBank/DDBJ whole genome shotgun (WGS) entry which is preliminary data.</text>
</comment>
<comment type="similarity">
    <text evidence="1 3">Belongs to the short-chain dehydrogenases/reductases (SDR) family.</text>
</comment>
<dbReference type="SUPFAM" id="SSF51735">
    <property type="entry name" value="NAD(P)-binding Rossmann-fold domains"/>
    <property type="match status" value="1"/>
</dbReference>
<keyword evidence="2" id="KW-0560">Oxidoreductase</keyword>
<dbReference type="RefSeq" id="WP_040832051.1">
    <property type="nucleotide sequence ID" value="NZ_JBIAQY010000002.1"/>
</dbReference>
<evidence type="ECO:0000256" key="3">
    <source>
        <dbReference type="RuleBase" id="RU000363"/>
    </source>
</evidence>
<evidence type="ECO:0000256" key="2">
    <source>
        <dbReference type="ARBA" id="ARBA00023002"/>
    </source>
</evidence>
<proteinExistence type="inferred from homology"/>
<dbReference type="PRINTS" id="PR00081">
    <property type="entry name" value="GDHRDH"/>
</dbReference>
<dbReference type="PANTHER" id="PTHR45024">
    <property type="entry name" value="DEHYDROGENASES, SHORT CHAIN"/>
    <property type="match status" value="1"/>
</dbReference>
<evidence type="ECO:0000313" key="5">
    <source>
        <dbReference type="Proteomes" id="UP001601992"/>
    </source>
</evidence>
<dbReference type="EMBL" id="JBIAQY010000002">
    <property type="protein sequence ID" value="MFF3567602.1"/>
    <property type="molecule type" value="Genomic_DNA"/>
</dbReference>
<dbReference type="Gene3D" id="3.40.50.720">
    <property type="entry name" value="NAD(P)-binding Rossmann-like Domain"/>
    <property type="match status" value="1"/>
</dbReference>
<name>A0ABW6RUC8_9NOCA</name>
<dbReference type="InterPro" id="IPR002347">
    <property type="entry name" value="SDR_fam"/>
</dbReference>
<keyword evidence="5" id="KW-1185">Reference proteome</keyword>
<reference evidence="4 5" key="1">
    <citation type="submission" date="2024-10" db="EMBL/GenBank/DDBJ databases">
        <title>The Natural Products Discovery Center: Release of the First 8490 Sequenced Strains for Exploring Actinobacteria Biosynthetic Diversity.</title>
        <authorList>
            <person name="Kalkreuter E."/>
            <person name="Kautsar S.A."/>
            <person name="Yang D."/>
            <person name="Bader C.D."/>
            <person name="Teijaro C.N."/>
            <person name="Fluegel L."/>
            <person name="Davis C.M."/>
            <person name="Simpson J.R."/>
            <person name="Lauterbach L."/>
            <person name="Steele A.D."/>
            <person name="Gui C."/>
            <person name="Meng S."/>
            <person name="Li G."/>
            <person name="Viehrig K."/>
            <person name="Ye F."/>
            <person name="Su P."/>
            <person name="Kiefer A.F."/>
            <person name="Nichols A."/>
            <person name="Cepeda A.J."/>
            <person name="Yan W."/>
            <person name="Fan B."/>
            <person name="Jiang Y."/>
            <person name="Adhikari A."/>
            <person name="Zheng C.-J."/>
            <person name="Schuster L."/>
            <person name="Cowan T.M."/>
            <person name="Smanski M.J."/>
            <person name="Chevrette M.G."/>
            <person name="De Carvalho L.P.S."/>
            <person name="Shen B."/>
        </authorList>
    </citation>
    <scope>NUCLEOTIDE SEQUENCE [LARGE SCALE GENOMIC DNA]</scope>
    <source>
        <strain evidence="4 5">NPDC002593</strain>
    </source>
</reference>
<dbReference type="InterPro" id="IPR036291">
    <property type="entry name" value="NAD(P)-bd_dom_sf"/>
</dbReference>
<dbReference type="Proteomes" id="UP001601992">
    <property type="component" value="Unassembled WGS sequence"/>
</dbReference>
<dbReference type="PRINTS" id="PR00080">
    <property type="entry name" value="SDRFAMILY"/>
</dbReference>
<evidence type="ECO:0000313" key="4">
    <source>
        <dbReference type="EMBL" id="MFF3567602.1"/>
    </source>
</evidence>
<dbReference type="PANTHER" id="PTHR45024:SF2">
    <property type="entry name" value="SCP2 DOMAIN-CONTAINING PROTEIN"/>
    <property type="match status" value="1"/>
</dbReference>
<dbReference type="InterPro" id="IPR051687">
    <property type="entry name" value="Peroxisomal_Beta-Oxidation"/>
</dbReference>
<gene>
    <name evidence="4" type="ORF">ACFYXQ_07430</name>
</gene>
<accession>A0ABW6RUC8</accession>
<evidence type="ECO:0000256" key="1">
    <source>
        <dbReference type="ARBA" id="ARBA00006484"/>
    </source>
</evidence>
<dbReference type="Pfam" id="PF00106">
    <property type="entry name" value="adh_short"/>
    <property type="match status" value="1"/>
</dbReference>